<evidence type="ECO:0000313" key="1">
    <source>
        <dbReference type="EMBL" id="AMB48655.1"/>
    </source>
</evidence>
<organismHost>
    <name type="scientific">Glossina</name>
    <name type="common">tsetse flies</name>
    <dbReference type="NCBI Taxonomy" id="7393"/>
</organismHost>
<evidence type="ECO:0000313" key="2">
    <source>
        <dbReference type="Proteomes" id="UP000282469"/>
    </source>
</evidence>
<gene>
    <name evidence="1" type="ORF">GpSGHVEth051</name>
</gene>
<dbReference type="EMBL" id="KU050077">
    <property type="protein sequence ID" value="AMB48655.1"/>
    <property type="molecule type" value="Genomic_DNA"/>
</dbReference>
<dbReference type="Proteomes" id="UP000282469">
    <property type="component" value="Segment"/>
</dbReference>
<reference evidence="1 2" key="1">
    <citation type="journal article" date="2016" name="J. Gen. Virol.">
        <title>Comprehensive annotation of Glossina pallidipes salivary gland hypertrophy virus from Ethiopian tsetse flies: a proteogenomics approach.</title>
        <authorList>
            <person name="Abd-Alla A.M."/>
            <person name="Kariithi H.M."/>
            <person name="Cousserans F."/>
            <person name="Parker N.J."/>
            <person name="Ince I.A."/>
            <person name="Scully E.D."/>
            <person name="Boeren S."/>
            <person name="Geib S.M."/>
            <person name="Mekonnen S."/>
            <person name="Vlak J.M."/>
            <person name="Parker A.G."/>
            <person name="Vreysen M.J."/>
            <person name="Bergoin M."/>
        </authorList>
    </citation>
    <scope>NUCLEOTIDE SEQUENCE [LARGE SCALE GENOMIC DNA]</scope>
    <source>
        <strain evidence="1 2">Ethiopian</strain>
    </source>
</reference>
<sequence length="416" mass="46590">MGQHQTPEQTSISLGSINIGNAAEFKDDTGKPIKVYKSYINSIMIYESMPNTYNSDNQNINLCNETPKAPCLLSFTGNIILIKKINKLLINNYLLGHCSPIDKSPLLFGCLCSHHQFRLFQSSCTSMHVLNNDVALVPISTVKATSRRTMIVTSIMPPNCPTTALQQLLCNTQGDSEEKDAIVDFFHILCSDVDSIINDVSLIRFNQYMSGLAATYFELLNTKANLINNVAIPIMISEEQRTIMMSNSWVYNLTKGEYPMTLLSGTKEKPGDVIYYVPLKLFNAVDILSILTYILNVRINHVGYLPNCSIIDYVFAHGTGCGIHNIYTNDVPSEFKHYSTNLANTISTIFVKPFQNLDVLVLDAIPCNNSIIFDPPIMVTMRIPIEFKLNLKRLKRIIKPQSDKTTTNERPATAVQ</sequence>
<protein>
    <submittedName>
        <fullName evidence="1">Tegument protein</fullName>
    </submittedName>
</protein>
<name>A0A0Y0J9Q6_GHVS</name>
<organism evidence="1 2">
    <name type="scientific">Glossina hytrovirus (isolate Glossina pallidipes/Ethiopia/Seibersdorf/-)</name>
    <name type="common">GHV</name>
    <dbReference type="NCBI Taxonomy" id="379529"/>
    <lineage>
        <taxon>Viruses</taxon>
        <taxon>Viruses incertae sedis</taxon>
        <taxon>Naldaviricetes</taxon>
        <taxon>Lefavirales</taxon>
        <taxon>Hytrosaviridae</taxon>
        <taxon>Glossinavirus</taxon>
        <taxon>Glossinavirus glopallidipedis</taxon>
    </lineage>
</organism>
<proteinExistence type="predicted"/>
<accession>A0A0Y0J9Q6</accession>